<evidence type="ECO:0000259" key="2">
    <source>
        <dbReference type="Pfam" id="PF00535"/>
    </source>
</evidence>
<feature type="domain" description="Glycosyltransferase 2-like" evidence="2">
    <location>
        <begin position="11"/>
        <end position="126"/>
    </location>
</feature>
<sequence length="264" mass="28908">MITVIIASRLREDRLGYLSAMHASLTRQSVPWEAIISLDGVSPDRLPAPLAQDSRVRTLALPRPVGAACARNLALPLVRTPYCNWADDDDEFTDDAMSVRLNTLESAGVGWCAGWSEDRYLDGTTRLWRCPAPPGRHEAGDVWTYWKSPADTIPIGPTTILARTELVRAAPMGGLVQGEDYCTAVGISNLAPGILLPTPVYRYRKHAGQLTAQPGYDLLETAAREHAWQYGRSLRSLLRDHQPTPALSVRPPELAAGPPARARL</sequence>
<name>A0A7G7BUV9_9ACTN</name>
<dbReference type="RefSeq" id="WP_185302569.1">
    <property type="nucleotide sequence ID" value="NZ_CP045702.1"/>
</dbReference>
<reference evidence="4" key="1">
    <citation type="submission" date="2019-10" db="EMBL/GenBank/DDBJ databases">
        <title>Antimicrobial potential of Antarctic Bacteria.</title>
        <authorList>
            <person name="Benaud N."/>
            <person name="Edwards R.J."/>
            <person name="Ferrari B.C."/>
        </authorList>
    </citation>
    <scope>NUCLEOTIDE SEQUENCE [LARGE SCALE GENOMIC DNA]</scope>
    <source>
        <strain evidence="4">NBSH44</strain>
    </source>
</reference>
<dbReference type="AlphaFoldDB" id="A0A7G7BUV9"/>
<evidence type="ECO:0000313" key="4">
    <source>
        <dbReference type="Proteomes" id="UP000515307"/>
    </source>
</evidence>
<dbReference type="EMBL" id="CP045702">
    <property type="protein sequence ID" value="QNE79124.1"/>
    <property type="molecule type" value="Genomic_DNA"/>
</dbReference>
<keyword evidence="3" id="KW-0808">Transferase</keyword>
<organism evidence="3 4">
    <name type="scientific">Streptomyces finlayi</name>
    <dbReference type="NCBI Taxonomy" id="67296"/>
    <lineage>
        <taxon>Bacteria</taxon>
        <taxon>Bacillati</taxon>
        <taxon>Actinomycetota</taxon>
        <taxon>Actinomycetes</taxon>
        <taxon>Kitasatosporales</taxon>
        <taxon>Streptomycetaceae</taxon>
        <taxon>Streptomyces</taxon>
    </lineage>
</organism>
<accession>A0A7G7BUV9</accession>
<evidence type="ECO:0000313" key="3">
    <source>
        <dbReference type="EMBL" id="QNE79124.1"/>
    </source>
</evidence>
<feature type="region of interest" description="Disordered" evidence="1">
    <location>
        <begin position="243"/>
        <end position="264"/>
    </location>
</feature>
<gene>
    <name evidence="3" type="ORF">F0344_07900</name>
</gene>
<dbReference type="InterPro" id="IPR001173">
    <property type="entry name" value="Glyco_trans_2-like"/>
</dbReference>
<dbReference type="KEGG" id="sfiy:F0344_07900"/>
<dbReference type="SUPFAM" id="SSF53448">
    <property type="entry name" value="Nucleotide-diphospho-sugar transferases"/>
    <property type="match status" value="1"/>
</dbReference>
<proteinExistence type="predicted"/>
<keyword evidence="4" id="KW-1185">Reference proteome</keyword>
<dbReference type="Pfam" id="PF00535">
    <property type="entry name" value="Glycos_transf_2"/>
    <property type="match status" value="1"/>
</dbReference>
<dbReference type="Gene3D" id="3.90.550.10">
    <property type="entry name" value="Spore Coat Polysaccharide Biosynthesis Protein SpsA, Chain A"/>
    <property type="match status" value="1"/>
</dbReference>
<evidence type="ECO:0000256" key="1">
    <source>
        <dbReference type="SAM" id="MobiDB-lite"/>
    </source>
</evidence>
<dbReference type="InterPro" id="IPR029044">
    <property type="entry name" value="Nucleotide-diphossugar_trans"/>
</dbReference>
<dbReference type="GO" id="GO:0016740">
    <property type="term" value="F:transferase activity"/>
    <property type="evidence" value="ECO:0007669"/>
    <property type="project" value="UniProtKB-KW"/>
</dbReference>
<protein>
    <submittedName>
        <fullName evidence="3">Glycosyltransferase</fullName>
    </submittedName>
</protein>
<dbReference type="Proteomes" id="UP000515307">
    <property type="component" value="Chromosome"/>
</dbReference>